<feature type="transmembrane region" description="Helical" evidence="6">
    <location>
        <begin position="758"/>
        <end position="778"/>
    </location>
</feature>
<feature type="transmembrane region" description="Helical" evidence="6">
    <location>
        <begin position="331"/>
        <end position="358"/>
    </location>
</feature>
<name>A0A2T3HM92_9SPHI</name>
<evidence type="ECO:0000256" key="6">
    <source>
        <dbReference type="SAM" id="Phobius"/>
    </source>
</evidence>
<organism evidence="9 10">
    <name type="scientific">Pedobacter yulinensis</name>
    <dbReference type="NCBI Taxonomy" id="2126353"/>
    <lineage>
        <taxon>Bacteria</taxon>
        <taxon>Pseudomonadati</taxon>
        <taxon>Bacteroidota</taxon>
        <taxon>Sphingobacteriia</taxon>
        <taxon>Sphingobacteriales</taxon>
        <taxon>Sphingobacteriaceae</taxon>
        <taxon>Pedobacter</taxon>
    </lineage>
</organism>
<protein>
    <submittedName>
        <fullName evidence="9">ABC transporter permease</fullName>
    </submittedName>
</protein>
<dbReference type="AlphaFoldDB" id="A0A2T3HM92"/>
<feature type="domain" description="ABC3 transporter permease C-terminal" evidence="7">
    <location>
        <begin position="290"/>
        <end position="407"/>
    </location>
</feature>
<feature type="domain" description="MacB-like periplasmic core" evidence="8">
    <location>
        <begin position="20"/>
        <end position="240"/>
    </location>
</feature>
<evidence type="ECO:0000313" key="10">
    <source>
        <dbReference type="Proteomes" id="UP000240912"/>
    </source>
</evidence>
<keyword evidence="2" id="KW-1003">Cell membrane</keyword>
<feature type="transmembrane region" description="Helical" evidence="6">
    <location>
        <begin position="378"/>
        <end position="407"/>
    </location>
</feature>
<keyword evidence="4 6" id="KW-1133">Transmembrane helix</keyword>
<feature type="transmembrane region" description="Helical" evidence="6">
    <location>
        <begin position="428"/>
        <end position="448"/>
    </location>
</feature>
<dbReference type="OrthoDB" id="1451596at2"/>
<dbReference type="InterPro" id="IPR003838">
    <property type="entry name" value="ABC3_permease_C"/>
</dbReference>
<accession>A0A2T3HM92</accession>
<evidence type="ECO:0000256" key="4">
    <source>
        <dbReference type="ARBA" id="ARBA00022989"/>
    </source>
</evidence>
<comment type="caution">
    <text evidence="9">The sequence shown here is derived from an EMBL/GenBank/DDBJ whole genome shotgun (WGS) entry which is preliminary data.</text>
</comment>
<dbReference type="GO" id="GO:0022857">
    <property type="term" value="F:transmembrane transporter activity"/>
    <property type="evidence" value="ECO:0007669"/>
    <property type="project" value="TreeGrafter"/>
</dbReference>
<dbReference type="Pfam" id="PF12704">
    <property type="entry name" value="MacB_PCD"/>
    <property type="match status" value="2"/>
</dbReference>
<comment type="subcellular location">
    <subcellularLocation>
        <location evidence="1">Cell membrane</location>
        <topology evidence="1">Multi-pass membrane protein</topology>
    </subcellularLocation>
</comment>
<keyword evidence="5 6" id="KW-0472">Membrane</keyword>
<dbReference type="Pfam" id="PF02687">
    <property type="entry name" value="FtsX"/>
    <property type="match status" value="2"/>
</dbReference>
<evidence type="ECO:0000259" key="8">
    <source>
        <dbReference type="Pfam" id="PF12704"/>
    </source>
</evidence>
<keyword evidence="3 6" id="KW-0812">Transmembrane</keyword>
<evidence type="ECO:0000313" key="9">
    <source>
        <dbReference type="EMBL" id="PST83533.1"/>
    </source>
</evidence>
<feature type="transmembrane region" description="Helical" evidence="6">
    <location>
        <begin position="675"/>
        <end position="697"/>
    </location>
</feature>
<feature type="domain" description="ABC3 transporter permease C-terminal" evidence="7">
    <location>
        <begin position="675"/>
        <end position="787"/>
    </location>
</feature>
<dbReference type="PANTHER" id="PTHR30572:SF18">
    <property type="entry name" value="ABC-TYPE MACROLIDE FAMILY EXPORT SYSTEM PERMEASE COMPONENT 2"/>
    <property type="match status" value="1"/>
</dbReference>
<feature type="transmembrane region" description="Helical" evidence="6">
    <location>
        <begin position="21"/>
        <end position="41"/>
    </location>
</feature>
<evidence type="ECO:0000256" key="5">
    <source>
        <dbReference type="ARBA" id="ARBA00023136"/>
    </source>
</evidence>
<reference evidence="9 10" key="1">
    <citation type="submission" date="2018-03" db="EMBL/GenBank/DDBJ databases">
        <authorList>
            <person name="Keele B.F."/>
        </authorList>
    </citation>
    <scope>NUCLEOTIDE SEQUENCE [LARGE SCALE GENOMIC DNA]</scope>
    <source>
        <strain evidence="9 10">YL28-9</strain>
    </source>
</reference>
<dbReference type="RefSeq" id="WP_107215794.1">
    <property type="nucleotide sequence ID" value="NZ_KZ686269.1"/>
</dbReference>
<gene>
    <name evidence="9" type="ORF">C7T94_13355</name>
</gene>
<dbReference type="InterPro" id="IPR050250">
    <property type="entry name" value="Macrolide_Exporter_MacB"/>
</dbReference>
<sequence length="795" mass="88408">MFKLNLKIALRNLWRNKGYTAINILGLSVGMACCLLIFLFIRYQTSFDNNFANASRIFRVVSTWEYPEGIFRSKGTPRPLPPAMREDIKEFEKVAAVQHSSAILKVNLPDGSEKLKVNRAIFFAEPELFEIFNFNWLKGNPSVLNTPNTVVLTDTVARTFFGSAEQAIGQSVIMNQGQPLRVAGVLANMQPNSSFPLNIVVSYKTYRDPNMQSWGSVTSASECYVLLKPGVHPASLQAPISRFLKKYYDGTAPGKEGHLLQPLADLHYNADYGNLAGQIMPRNELYGLAVIGIFLILTACINFVNMATAQAVGRSKEVGIRKVMGSRRKELIVQFLTETLAISVLSLLLACVLAEMALPGLNSLFRENLSFSLFSHPVIFVFMVGLVLLVSFLAGFYPALVISGFSPALAIKNKISQAASGGMGLRRVLVVVQFAITIVLIIGTIVILEQMRYVRNQPLGFDTQAVALVSVPNDSLSRPRFANLRDRITKIPGVTEVSLCDAPPSSMNNNQSSFSYNSTRDETFQINVKFADEHYQRAFGLKLAAGRFLARRDITAEYVVNETLLKKLNVREPADALGKYIVCQGVKAPIVGVVRDFNNMTLRETISPLLLCSRAASYELLAVKMEGKAIMQAMPQVEKTWNEVLPEYVYSSSFMDEQIANYYESERVTGTLFKVFAGVIMFISFIGLFGLISYVATQRTRELAIRKVLGASTAELVQLLNRSFIVMVCCANLVAWPLAYLFVTRWLSQFNYRIELTVWPFALAMLVSITVTLATVTLRSYRAAKTNAIDALKYE</sequence>
<feature type="transmembrane region" description="Helical" evidence="6">
    <location>
        <begin position="724"/>
        <end position="743"/>
    </location>
</feature>
<dbReference type="InterPro" id="IPR025857">
    <property type="entry name" value="MacB_PCD"/>
</dbReference>
<evidence type="ECO:0000259" key="7">
    <source>
        <dbReference type="Pfam" id="PF02687"/>
    </source>
</evidence>
<feature type="transmembrane region" description="Helical" evidence="6">
    <location>
        <begin position="285"/>
        <end position="304"/>
    </location>
</feature>
<dbReference type="EMBL" id="PYLS01000005">
    <property type="protein sequence ID" value="PST83533.1"/>
    <property type="molecule type" value="Genomic_DNA"/>
</dbReference>
<dbReference type="PANTHER" id="PTHR30572">
    <property type="entry name" value="MEMBRANE COMPONENT OF TRANSPORTER-RELATED"/>
    <property type="match status" value="1"/>
</dbReference>
<feature type="domain" description="MacB-like periplasmic core" evidence="8">
    <location>
        <begin position="435"/>
        <end position="601"/>
    </location>
</feature>
<dbReference type="PROSITE" id="PS51257">
    <property type="entry name" value="PROKAR_LIPOPROTEIN"/>
    <property type="match status" value="1"/>
</dbReference>
<keyword evidence="10" id="KW-1185">Reference proteome</keyword>
<evidence type="ECO:0000256" key="2">
    <source>
        <dbReference type="ARBA" id="ARBA00022475"/>
    </source>
</evidence>
<evidence type="ECO:0000256" key="1">
    <source>
        <dbReference type="ARBA" id="ARBA00004651"/>
    </source>
</evidence>
<dbReference type="GO" id="GO:0005886">
    <property type="term" value="C:plasma membrane"/>
    <property type="evidence" value="ECO:0007669"/>
    <property type="project" value="UniProtKB-SubCell"/>
</dbReference>
<evidence type="ECO:0000256" key="3">
    <source>
        <dbReference type="ARBA" id="ARBA00022692"/>
    </source>
</evidence>
<proteinExistence type="predicted"/>
<dbReference type="Proteomes" id="UP000240912">
    <property type="component" value="Unassembled WGS sequence"/>
</dbReference>